<feature type="domain" description="Solute-binding protein family 5" evidence="4">
    <location>
        <begin position="94"/>
        <end position="503"/>
    </location>
</feature>
<evidence type="ECO:0000313" key="6">
    <source>
        <dbReference type="Proteomes" id="UP000244523"/>
    </source>
</evidence>
<dbReference type="GO" id="GO:0030288">
    <property type="term" value="C:outer membrane-bounded periplasmic space"/>
    <property type="evidence" value="ECO:0007669"/>
    <property type="project" value="TreeGrafter"/>
</dbReference>
<dbReference type="PANTHER" id="PTHR30290:SF64">
    <property type="entry name" value="ABC TRANSPORTER PERIPLASMIC BINDING PROTEIN"/>
    <property type="match status" value="1"/>
</dbReference>
<dbReference type="CDD" id="cd08497">
    <property type="entry name" value="MbnE-like"/>
    <property type="match status" value="1"/>
</dbReference>
<evidence type="ECO:0000259" key="4">
    <source>
        <dbReference type="Pfam" id="PF00496"/>
    </source>
</evidence>
<evidence type="ECO:0000256" key="2">
    <source>
        <dbReference type="ARBA" id="ARBA00005695"/>
    </source>
</evidence>
<comment type="subcellular location">
    <subcellularLocation>
        <location evidence="1">Periplasm</location>
    </subcellularLocation>
</comment>
<dbReference type="InterPro" id="IPR039424">
    <property type="entry name" value="SBP_5"/>
</dbReference>
<dbReference type="AlphaFoldDB" id="A0A2T6KCX7"/>
<gene>
    <name evidence="5" type="ORF">C8N45_109130</name>
</gene>
<organism evidence="5 6">
    <name type="scientific">Yoonia sediminilitoris</name>
    <dbReference type="NCBI Taxonomy" id="1286148"/>
    <lineage>
        <taxon>Bacteria</taxon>
        <taxon>Pseudomonadati</taxon>
        <taxon>Pseudomonadota</taxon>
        <taxon>Alphaproteobacteria</taxon>
        <taxon>Rhodobacterales</taxon>
        <taxon>Paracoccaceae</taxon>
        <taxon>Yoonia</taxon>
    </lineage>
</organism>
<dbReference type="EMBL" id="QBUD01000009">
    <property type="protein sequence ID" value="PUB12819.1"/>
    <property type="molecule type" value="Genomic_DNA"/>
</dbReference>
<comment type="caution">
    <text evidence="5">The sequence shown here is derived from an EMBL/GenBank/DDBJ whole genome shotgun (WGS) entry which is preliminary data.</text>
</comment>
<evidence type="ECO:0000256" key="1">
    <source>
        <dbReference type="ARBA" id="ARBA00004418"/>
    </source>
</evidence>
<evidence type="ECO:0000313" key="5">
    <source>
        <dbReference type="EMBL" id="PUB12819.1"/>
    </source>
</evidence>
<dbReference type="RefSeq" id="WP_245882698.1">
    <property type="nucleotide sequence ID" value="NZ_QBUD01000009.1"/>
</dbReference>
<dbReference type="GO" id="GO:0015833">
    <property type="term" value="P:peptide transport"/>
    <property type="evidence" value="ECO:0007669"/>
    <property type="project" value="TreeGrafter"/>
</dbReference>
<dbReference type="InterPro" id="IPR000914">
    <property type="entry name" value="SBP_5_dom"/>
</dbReference>
<accession>A0A2T6KCX7</accession>
<dbReference type="Gene3D" id="3.40.190.10">
    <property type="entry name" value="Periplasmic binding protein-like II"/>
    <property type="match status" value="1"/>
</dbReference>
<comment type="similarity">
    <text evidence="2">Belongs to the bacterial solute-binding protein 5 family.</text>
</comment>
<dbReference type="GO" id="GO:0043190">
    <property type="term" value="C:ATP-binding cassette (ABC) transporter complex"/>
    <property type="evidence" value="ECO:0007669"/>
    <property type="project" value="InterPro"/>
</dbReference>
<keyword evidence="6" id="KW-1185">Reference proteome</keyword>
<dbReference type="SUPFAM" id="SSF53850">
    <property type="entry name" value="Periplasmic binding protein-like II"/>
    <property type="match status" value="1"/>
</dbReference>
<proteinExistence type="inferred from homology"/>
<protein>
    <submittedName>
        <fullName evidence="5">Peptide/nickel transport system substrate-binding protein</fullName>
    </submittedName>
</protein>
<dbReference type="PIRSF" id="PIRSF002741">
    <property type="entry name" value="MppA"/>
    <property type="match status" value="1"/>
</dbReference>
<dbReference type="GO" id="GO:1904680">
    <property type="term" value="F:peptide transmembrane transporter activity"/>
    <property type="evidence" value="ECO:0007669"/>
    <property type="project" value="TreeGrafter"/>
</dbReference>
<name>A0A2T6KCX7_9RHOB</name>
<dbReference type="Proteomes" id="UP000244523">
    <property type="component" value="Unassembled WGS sequence"/>
</dbReference>
<dbReference type="GO" id="GO:0042884">
    <property type="term" value="P:microcin transport"/>
    <property type="evidence" value="ECO:0007669"/>
    <property type="project" value="TreeGrafter"/>
</dbReference>
<dbReference type="PANTHER" id="PTHR30290">
    <property type="entry name" value="PERIPLASMIC BINDING COMPONENT OF ABC TRANSPORTER"/>
    <property type="match status" value="1"/>
</dbReference>
<dbReference type="Pfam" id="PF00496">
    <property type="entry name" value="SBP_bac_5"/>
    <property type="match status" value="1"/>
</dbReference>
<sequence length="594" mass="65980">MGSAFALILSANIAVAEPQHGIAMYGDPALPPDFVSLPYANPDAPTGGQIVTAEVGSFDSLNPFVRKGSVPWQLRFFLGESMMGRSLDEPFSLYGVLAESVETGPNREWVEFTLREGITFSDGSPLTIEDVLWSYETLGTVGHPRYLGFWQKVETMEQTGPRSVRFTFNVADRELALLAGMRPILKKAQWDGIDFAESTTQIVPITSAPYMIDDFEAGRFVSLRRNPDYWGKDVPFRKGTNNIDEVRLEFFGDETAAFEAFKTGAVNSNREFNVARWESQYDFPAVQSGDIVLSVLPHERPSGMTGFVMNTRKPQFADWRVRDALIHAFNFEFINESMTGSAQPRITSYWSNSPLGMSDGPAEGRVREFLEPFASDLTPGALEGYSLPVADGTERNRAGTAKALEQMASAGWTVQDGVLKNDAGEALTFDILLAQGGSENQAIIDMYVESLARIGVTPTVSTVDSAQFKERTDSYDFDMTYYRRGLSLSPGNEQYNYYGSETADAPGGRNLMGVKSPAVDAMIGKLLTSESQDDFVAAVKALDRVLTSGRYVIPIYQWNISRLAHSKNLHYPDEMPIFGDWPGWQPDVWWYEEK</sequence>
<dbReference type="Gene3D" id="3.10.105.10">
    <property type="entry name" value="Dipeptide-binding Protein, Domain 3"/>
    <property type="match status" value="1"/>
</dbReference>
<reference evidence="5 6" key="1">
    <citation type="submission" date="2018-04" db="EMBL/GenBank/DDBJ databases">
        <title>Genomic Encyclopedia of Archaeal and Bacterial Type Strains, Phase II (KMG-II): from individual species to whole genera.</title>
        <authorList>
            <person name="Goeker M."/>
        </authorList>
    </citation>
    <scope>NUCLEOTIDE SEQUENCE [LARGE SCALE GENOMIC DNA]</scope>
    <source>
        <strain evidence="5 6">DSM 29955</strain>
    </source>
</reference>
<keyword evidence="3" id="KW-0732">Signal</keyword>
<evidence type="ECO:0000256" key="3">
    <source>
        <dbReference type="ARBA" id="ARBA00022729"/>
    </source>
</evidence>
<dbReference type="InterPro" id="IPR030678">
    <property type="entry name" value="Peptide/Ni-bd"/>
</dbReference>